<dbReference type="Gene3D" id="2.40.40.10">
    <property type="entry name" value="RlpA-like domain"/>
    <property type="match status" value="1"/>
</dbReference>
<dbReference type="STRING" id="1684307.A0A316U6I4"/>
<dbReference type="OrthoDB" id="406505at2759"/>
<keyword evidence="1 2" id="KW-0732">Signal</keyword>
<evidence type="ECO:0000256" key="2">
    <source>
        <dbReference type="SAM" id="SignalP"/>
    </source>
</evidence>
<keyword evidence="5" id="KW-1185">Reference proteome</keyword>
<evidence type="ECO:0000313" key="5">
    <source>
        <dbReference type="Proteomes" id="UP000245942"/>
    </source>
</evidence>
<proteinExistence type="predicted"/>
<dbReference type="InterPro" id="IPR051477">
    <property type="entry name" value="Expansin_CellWall"/>
</dbReference>
<dbReference type="Pfam" id="PF03330">
    <property type="entry name" value="DPBB_1"/>
    <property type="match status" value="1"/>
</dbReference>
<dbReference type="RefSeq" id="XP_025347588.1">
    <property type="nucleotide sequence ID" value="XM_025494344.1"/>
</dbReference>
<dbReference type="AlphaFoldDB" id="A0A316U6I4"/>
<dbReference type="InterPro" id="IPR036908">
    <property type="entry name" value="RlpA-like_sf"/>
</dbReference>
<gene>
    <name evidence="4" type="ORF">BCV69DRAFT_299555</name>
</gene>
<dbReference type="EMBL" id="KZ819328">
    <property type="protein sequence ID" value="PWN20428.1"/>
    <property type="molecule type" value="Genomic_DNA"/>
</dbReference>
<evidence type="ECO:0000313" key="4">
    <source>
        <dbReference type="EMBL" id="PWN20428.1"/>
    </source>
</evidence>
<evidence type="ECO:0000259" key="3">
    <source>
        <dbReference type="Pfam" id="PF03330"/>
    </source>
</evidence>
<name>A0A316U6I4_9BASI</name>
<dbReference type="InterPro" id="IPR009009">
    <property type="entry name" value="RlpA-like_DPBB"/>
</dbReference>
<feature type="chain" id="PRO_5016278092" description="RlpA-like protein double-psi beta-barrel domain-containing protein" evidence="2">
    <location>
        <begin position="22"/>
        <end position="146"/>
    </location>
</feature>
<sequence>MRPTLSLIVGMAVMAAGLASASVDSAVDSPAMEVERSLPVVERAPGMVLQKRRTTKATWYGGGQLDNPACGGATPTDNSMVAAVSENGPFQCGDHIKLSKGGKSVTVKVVDKCAGCGAHHIDLTKGAFKKLGPLSEGVIHHITYST</sequence>
<feature type="signal peptide" evidence="2">
    <location>
        <begin position="1"/>
        <end position="21"/>
    </location>
</feature>
<dbReference type="Proteomes" id="UP000245942">
    <property type="component" value="Unassembled WGS sequence"/>
</dbReference>
<feature type="domain" description="RlpA-like protein double-psi beta-barrel" evidence="3">
    <location>
        <begin position="56"/>
        <end position="140"/>
    </location>
</feature>
<dbReference type="CDD" id="cd22191">
    <property type="entry name" value="DPBB_RlpA_EXP_N-like"/>
    <property type="match status" value="1"/>
</dbReference>
<reference evidence="4 5" key="1">
    <citation type="journal article" date="2018" name="Mol. Biol. Evol.">
        <title>Broad Genomic Sampling Reveals a Smut Pathogenic Ancestry of the Fungal Clade Ustilaginomycotina.</title>
        <authorList>
            <person name="Kijpornyongpan T."/>
            <person name="Mondo S.J."/>
            <person name="Barry K."/>
            <person name="Sandor L."/>
            <person name="Lee J."/>
            <person name="Lipzen A."/>
            <person name="Pangilinan J."/>
            <person name="LaButti K."/>
            <person name="Hainaut M."/>
            <person name="Henrissat B."/>
            <person name="Grigoriev I.V."/>
            <person name="Spatafora J.W."/>
            <person name="Aime M.C."/>
        </authorList>
    </citation>
    <scope>NUCLEOTIDE SEQUENCE [LARGE SCALE GENOMIC DNA]</scope>
    <source>
        <strain evidence="4 5">MCA 4718</strain>
    </source>
</reference>
<dbReference type="SUPFAM" id="SSF50685">
    <property type="entry name" value="Barwin-like endoglucanases"/>
    <property type="match status" value="1"/>
</dbReference>
<accession>A0A316U6I4</accession>
<dbReference type="GeneID" id="37016078"/>
<dbReference type="PANTHER" id="PTHR31836">
    <property type="match status" value="1"/>
</dbReference>
<protein>
    <recommendedName>
        <fullName evidence="3">RlpA-like protein double-psi beta-barrel domain-containing protein</fullName>
    </recommendedName>
</protein>
<organism evidence="4 5">
    <name type="scientific">Pseudomicrostroma glucosiphilum</name>
    <dbReference type="NCBI Taxonomy" id="1684307"/>
    <lineage>
        <taxon>Eukaryota</taxon>
        <taxon>Fungi</taxon>
        <taxon>Dikarya</taxon>
        <taxon>Basidiomycota</taxon>
        <taxon>Ustilaginomycotina</taxon>
        <taxon>Exobasidiomycetes</taxon>
        <taxon>Microstromatales</taxon>
        <taxon>Microstromatales incertae sedis</taxon>
        <taxon>Pseudomicrostroma</taxon>
    </lineage>
</organism>
<dbReference type="PANTHER" id="PTHR31836:SF27">
    <property type="entry name" value="RLPA-LIKE PROTEIN DOUBLE-PSI BETA-BARREL DOMAIN-CONTAINING PROTEIN"/>
    <property type="match status" value="1"/>
</dbReference>
<evidence type="ECO:0000256" key="1">
    <source>
        <dbReference type="ARBA" id="ARBA00022729"/>
    </source>
</evidence>